<sequence>MDDRTWPTARGGDEILCSWETSEGYLFRLIKGPIQKLAGEVPVNFRTFHEEVRVLFVTNSAQVVRGKSALYFPST</sequence>
<reference evidence="1" key="2">
    <citation type="submission" date="2020-09" db="EMBL/GenBank/DDBJ databases">
        <authorList>
            <person name="Sun Q."/>
            <person name="Zhou Y."/>
        </authorList>
    </citation>
    <scope>NUCLEOTIDE SEQUENCE</scope>
    <source>
        <strain evidence="1">CGMCC 1.16012</strain>
    </source>
</reference>
<proteinExistence type="predicted"/>
<gene>
    <name evidence="1" type="ORF">GCM10011517_28750</name>
</gene>
<dbReference type="Proteomes" id="UP000606730">
    <property type="component" value="Unassembled WGS sequence"/>
</dbReference>
<reference evidence="1" key="1">
    <citation type="journal article" date="2014" name="Int. J. Syst. Evol. Microbiol.">
        <title>Complete genome sequence of Corynebacterium casei LMG S-19264T (=DSM 44701T), isolated from a smear-ripened cheese.</title>
        <authorList>
            <consortium name="US DOE Joint Genome Institute (JGI-PGF)"/>
            <person name="Walter F."/>
            <person name="Albersmeier A."/>
            <person name="Kalinowski J."/>
            <person name="Ruckert C."/>
        </authorList>
    </citation>
    <scope>NUCLEOTIDE SEQUENCE</scope>
    <source>
        <strain evidence="1">CGMCC 1.16012</strain>
    </source>
</reference>
<keyword evidence="2" id="KW-1185">Reference proteome</keyword>
<dbReference type="AlphaFoldDB" id="A0A917AL51"/>
<comment type="caution">
    <text evidence="1">The sequence shown here is derived from an EMBL/GenBank/DDBJ whole genome shotgun (WGS) entry which is preliminary data.</text>
</comment>
<evidence type="ECO:0000313" key="2">
    <source>
        <dbReference type="Proteomes" id="UP000606730"/>
    </source>
</evidence>
<accession>A0A917AL51</accession>
<dbReference type="EMBL" id="BMKN01000002">
    <property type="protein sequence ID" value="GGE59268.1"/>
    <property type="molecule type" value="Genomic_DNA"/>
</dbReference>
<protein>
    <submittedName>
        <fullName evidence="1">Uncharacterized protein</fullName>
    </submittedName>
</protein>
<organism evidence="1 2">
    <name type="scientific">Actibacterium pelagium</name>
    <dbReference type="NCBI Taxonomy" id="2029103"/>
    <lineage>
        <taxon>Bacteria</taxon>
        <taxon>Pseudomonadati</taxon>
        <taxon>Pseudomonadota</taxon>
        <taxon>Alphaproteobacteria</taxon>
        <taxon>Rhodobacterales</taxon>
        <taxon>Roseobacteraceae</taxon>
        <taxon>Actibacterium</taxon>
    </lineage>
</organism>
<evidence type="ECO:0000313" key="1">
    <source>
        <dbReference type="EMBL" id="GGE59268.1"/>
    </source>
</evidence>
<name>A0A917AL51_9RHOB</name>